<comment type="caution">
    <text evidence="8">The sequence shown here is derived from an EMBL/GenBank/DDBJ whole genome shotgun (WGS) entry which is preliminary data.</text>
</comment>
<dbReference type="CDD" id="cd07185">
    <property type="entry name" value="OmpA_C-like"/>
    <property type="match status" value="1"/>
</dbReference>
<comment type="subcellular location">
    <subcellularLocation>
        <location evidence="1">Cell outer membrane</location>
    </subcellularLocation>
</comment>
<keyword evidence="3" id="KW-0998">Cell outer membrane</keyword>
<keyword evidence="2 4" id="KW-0472">Membrane</keyword>
<dbReference type="EMBL" id="JBHSPA010000045">
    <property type="protein sequence ID" value="MFC5829327.1"/>
    <property type="molecule type" value="Genomic_DNA"/>
</dbReference>
<accession>A0ABW1CVK7</accession>
<dbReference type="InterPro" id="IPR050330">
    <property type="entry name" value="Bact_OuterMem_StrucFunc"/>
</dbReference>
<dbReference type="InterPro" id="IPR006665">
    <property type="entry name" value="OmpA-like"/>
</dbReference>
<dbReference type="PANTHER" id="PTHR30329">
    <property type="entry name" value="STATOR ELEMENT OF FLAGELLAR MOTOR COMPLEX"/>
    <property type="match status" value="1"/>
</dbReference>
<sequence>MPNRNPALAVALMLVATGCGLLPESKAAPPSHSAAPRSSTPAAATPSPSAAPVQAQALAEARSTMTENLKLEVVGLNRVKGKHLVVQIRLTNTGTKNLSWTGEMGDNTRPLGKINWASGIGVLDAAAHTWLLPYQPAGSPCLCSDQDRDDLGYFIHPSESITVYGVLPAPSGNPATTTVVTPVAPPMLNVPISDDPPAGDFPDPDAEPVTPVTRRILLPSESLDKSEETADDGTDLRVNLSSDVLFAVDKATLTRRAQAVLARTGKLIDTSPATVVKVEGHADSSGNDAINDPLSQRRAQAVQRALTGLLSREGVRFQSRGYGSRRPLYSNDTEEGKRRNRRVTVTFAKPTSQPAAASNPPAPDTGELKATGKAEGQPIAMEVTGLRRLPGGLGLLTYTIANEGTAETWYNELHHAQDWESYKYQAASNVRLTDAAARRQYLPGRLQVPTDDGATNYCACTDVSGVRISTEKFAPGQTRTFWGLFALPDNATTLKVSIASFRDLEVPVQ</sequence>
<name>A0ABW1CVK7_9ACTN</name>
<dbReference type="PROSITE" id="PS51123">
    <property type="entry name" value="OMPA_2"/>
    <property type="match status" value="1"/>
</dbReference>
<dbReference type="SUPFAM" id="SSF103088">
    <property type="entry name" value="OmpA-like"/>
    <property type="match status" value="1"/>
</dbReference>
<dbReference type="Gene3D" id="3.30.1330.60">
    <property type="entry name" value="OmpA-like domain"/>
    <property type="match status" value="1"/>
</dbReference>
<evidence type="ECO:0000256" key="4">
    <source>
        <dbReference type="PROSITE-ProRule" id="PRU00473"/>
    </source>
</evidence>
<gene>
    <name evidence="8" type="ORF">ACFPZ3_36145</name>
</gene>
<protein>
    <submittedName>
        <fullName evidence="8">OmpA family protein</fullName>
    </submittedName>
</protein>
<evidence type="ECO:0000256" key="6">
    <source>
        <dbReference type="SAM" id="SignalP"/>
    </source>
</evidence>
<proteinExistence type="predicted"/>
<evidence type="ECO:0000313" key="9">
    <source>
        <dbReference type="Proteomes" id="UP001596058"/>
    </source>
</evidence>
<dbReference type="PRINTS" id="PR01021">
    <property type="entry name" value="OMPADOMAIN"/>
</dbReference>
<keyword evidence="6" id="KW-0732">Signal</keyword>
<evidence type="ECO:0000256" key="3">
    <source>
        <dbReference type="ARBA" id="ARBA00023237"/>
    </source>
</evidence>
<dbReference type="RefSeq" id="WP_379518814.1">
    <property type="nucleotide sequence ID" value="NZ_JBHSPA010000045.1"/>
</dbReference>
<feature type="region of interest" description="Disordered" evidence="5">
    <location>
        <begin position="26"/>
        <end position="53"/>
    </location>
</feature>
<evidence type="ECO:0000259" key="7">
    <source>
        <dbReference type="PROSITE" id="PS51123"/>
    </source>
</evidence>
<dbReference type="PROSITE" id="PS51257">
    <property type="entry name" value="PROKAR_LIPOPROTEIN"/>
    <property type="match status" value="1"/>
</dbReference>
<organism evidence="8 9">
    <name type="scientific">Nonomuraea insulae</name>
    <dbReference type="NCBI Taxonomy" id="1616787"/>
    <lineage>
        <taxon>Bacteria</taxon>
        <taxon>Bacillati</taxon>
        <taxon>Actinomycetota</taxon>
        <taxon>Actinomycetes</taxon>
        <taxon>Streptosporangiales</taxon>
        <taxon>Streptosporangiaceae</taxon>
        <taxon>Nonomuraea</taxon>
    </lineage>
</organism>
<feature type="signal peptide" evidence="6">
    <location>
        <begin position="1"/>
        <end position="27"/>
    </location>
</feature>
<evidence type="ECO:0000256" key="2">
    <source>
        <dbReference type="ARBA" id="ARBA00023136"/>
    </source>
</evidence>
<dbReference type="InterPro" id="IPR006664">
    <property type="entry name" value="OMP_bac"/>
</dbReference>
<feature type="region of interest" description="Disordered" evidence="5">
    <location>
        <begin position="321"/>
        <end position="376"/>
    </location>
</feature>
<evidence type="ECO:0000256" key="5">
    <source>
        <dbReference type="SAM" id="MobiDB-lite"/>
    </source>
</evidence>
<dbReference type="InterPro" id="IPR036737">
    <property type="entry name" value="OmpA-like_sf"/>
</dbReference>
<evidence type="ECO:0000256" key="1">
    <source>
        <dbReference type="ARBA" id="ARBA00004442"/>
    </source>
</evidence>
<feature type="domain" description="OmpA-like" evidence="7">
    <location>
        <begin position="233"/>
        <end position="351"/>
    </location>
</feature>
<reference evidence="9" key="1">
    <citation type="journal article" date="2019" name="Int. J. Syst. Evol. Microbiol.">
        <title>The Global Catalogue of Microorganisms (GCM) 10K type strain sequencing project: providing services to taxonomists for standard genome sequencing and annotation.</title>
        <authorList>
            <consortium name="The Broad Institute Genomics Platform"/>
            <consortium name="The Broad Institute Genome Sequencing Center for Infectious Disease"/>
            <person name="Wu L."/>
            <person name="Ma J."/>
        </authorList>
    </citation>
    <scope>NUCLEOTIDE SEQUENCE [LARGE SCALE GENOMIC DNA]</scope>
    <source>
        <strain evidence="9">CCUG 53903</strain>
    </source>
</reference>
<keyword evidence="9" id="KW-1185">Reference proteome</keyword>
<dbReference type="Proteomes" id="UP001596058">
    <property type="component" value="Unassembled WGS sequence"/>
</dbReference>
<evidence type="ECO:0000313" key="8">
    <source>
        <dbReference type="EMBL" id="MFC5829327.1"/>
    </source>
</evidence>
<feature type="chain" id="PRO_5047265029" evidence="6">
    <location>
        <begin position="28"/>
        <end position="509"/>
    </location>
</feature>
<dbReference type="Pfam" id="PF00691">
    <property type="entry name" value="OmpA"/>
    <property type="match status" value="1"/>
</dbReference>
<dbReference type="PANTHER" id="PTHR30329:SF21">
    <property type="entry name" value="LIPOPROTEIN YIAD-RELATED"/>
    <property type="match status" value="1"/>
</dbReference>